<sequence length="776" mass="87772">MGFTVLPNGCKKVHFLCTIEEEVYVHQPPGFVDPAHQNKGYKVIKDLYGLHQAPRAWYETLSSFLMENGFRRGICCSLLLVVGQYDGYRIDDGLWTKHIEIRFHFIRDCYEKRLIEVLESHWREISEFWTTAKSRTVNNISYIDATVVGKPVTISEASIRSDLLFDDADGIDSLNNQAIFDNIQLMGYEGDLNTLTFNKALFSPQWKFLFHTMNHCISSKSTSWDQIPTNIATAVTPLFDFMLVQQTEDEGEASERPYDSQPIPSPPHPSEDQPQTQTDPSLRPSPSIAIPDSNPEDSGRNHGAQAKEIKALKAQVKKLKKGVKPLITHHKSWMKSVALKTRLARKTSVKKKGYKKNPAFDDLDDDAMDYMETEDAQDEGRTSFVMLEEKESADKEVSTEAPVSTVKPNEGTDKRNKGTDKQDGGTDSTKVSTDRQGEGTADQNEGKNATQTAPTTTSTPTPTIFGDDETIAQVLITMSQNKQKEKEKGVEIRNAEDTERPRPTSTRSILTLRPLPKIDPKDKGKKRIEEEDESDTEPEDITEAERGKKKIFFFKIKQKIKGLLMMKRWPERFKWSGKLKRRRKVLYEKMKRSDDSFIAIGSAEDAKMIKEMNEQAACASKKRGTSLVVLDLKKTLILRDCAEALNENFLDYFRYCGMARACVLASETLSRNGVGLAQLALFGGGMYFELLVYIPEASALGFSEVEGPLLVLPVTWAFSLLQVQENFSVVPYRMQNLYLRKGLFELGAQQYRKKTMEQIIEANMPVHGTVPVEEQT</sequence>
<feature type="compositionally biased region" description="Basic and acidic residues" evidence="1">
    <location>
        <begin position="482"/>
        <end position="502"/>
    </location>
</feature>
<feature type="compositionally biased region" description="Acidic residues" evidence="1">
    <location>
        <begin position="361"/>
        <end position="377"/>
    </location>
</feature>
<evidence type="ECO:0000313" key="4">
    <source>
        <dbReference type="Proteomes" id="UP001151760"/>
    </source>
</evidence>
<gene>
    <name evidence="3" type="ORF">Tco_0907228</name>
</gene>
<dbReference type="Proteomes" id="UP001151760">
    <property type="component" value="Unassembled WGS sequence"/>
</dbReference>
<name>A0ABQ5CM04_9ASTR</name>
<feature type="compositionally biased region" description="Basic and acidic residues" evidence="1">
    <location>
        <begin position="410"/>
        <end position="424"/>
    </location>
</feature>
<protein>
    <submittedName>
        <fullName evidence="3">Copia protein</fullName>
    </submittedName>
</protein>
<dbReference type="Pfam" id="PF07727">
    <property type="entry name" value="RVT_2"/>
    <property type="match status" value="1"/>
</dbReference>
<feature type="compositionally biased region" description="Basic and acidic residues" evidence="1">
    <location>
        <begin position="387"/>
        <end position="398"/>
    </location>
</feature>
<feature type="compositionally biased region" description="Acidic residues" evidence="1">
    <location>
        <begin position="530"/>
        <end position="542"/>
    </location>
</feature>
<accession>A0ABQ5CM04</accession>
<feature type="region of interest" description="Disordered" evidence="1">
    <location>
        <begin position="350"/>
        <end position="466"/>
    </location>
</feature>
<proteinExistence type="predicted"/>
<evidence type="ECO:0000256" key="1">
    <source>
        <dbReference type="SAM" id="MobiDB-lite"/>
    </source>
</evidence>
<reference evidence="3" key="2">
    <citation type="submission" date="2022-01" db="EMBL/GenBank/DDBJ databases">
        <authorList>
            <person name="Yamashiro T."/>
            <person name="Shiraishi A."/>
            <person name="Satake H."/>
            <person name="Nakayama K."/>
        </authorList>
    </citation>
    <scope>NUCLEOTIDE SEQUENCE</scope>
</reference>
<feature type="compositionally biased region" description="Low complexity" evidence="1">
    <location>
        <begin position="450"/>
        <end position="463"/>
    </location>
</feature>
<feature type="region of interest" description="Disordered" evidence="1">
    <location>
        <begin position="249"/>
        <end position="305"/>
    </location>
</feature>
<dbReference type="EMBL" id="BQNB010014336">
    <property type="protein sequence ID" value="GJT26953.1"/>
    <property type="molecule type" value="Genomic_DNA"/>
</dbReference>
<reference evidence="3" key="1">
    <citation type="journal article" date="2022" name="Int. J. Mol. Sci.">
        <title>Draft Genome of Tanacetum Coccineum: Genomic Comparison of Closely Related Tanacetum-Family Plants.</title>
        <authorList>
            <person name="Yamashiro T."/>
            <person name="Shiraishi A."/>
            <person name="Nakayama K."/>
            <person name="Satake H."/>
        </authorList>
    </citation>
    <scope>NUCLEOTIDE SEQUENCE</scope>
</reference>
<organism evidence="3 4">
    <name type="scientific">Tanacetum coccineum</name>
    <dbReference type="NCBI Taxonomy" id="301880"/>
    <lineage>
        <taxon>Eukaryota</taxon>
        <taxon>Viridiplantae</taxon>
        <taxon>Streptophyta</taxon>
        <taxon>Embryophyta</taxon>
        <taxon>Tracheophyta</taxon>
        <taxon>Spermatophyta</taxon>
        <taxon>Magnoliopsida</taxon>
        <taxon>eudicotyledons</taxon>
        <taxon>Gunneridae</taxon>
        <taxon>Pentapetalae</taxon>
        <taxon>asterids</taxon>
        <taxon>campanulids</taxon>
        <taxon>Asterales</taxon>
        <taxon>Asteraceae</taxon>
        <taxon>Asteroideae</taxon>
        <taxon>Anthemideae</taxon>
        <taxon>Anthemidinae</taxon>
        <taxon>Tanacetum</taxon>
    </lineage>
</organism>
<comment type="caution">
    <text evidence="3">The sequence shown here is derived from an EMBL/GenBank/DDBJ whole genome shotgun (WGS) entry which is preliminary data.</text>
</comment>
<keyword evidence="4" id="KW-1185">Reference proteome</keyword>
<evidence type="ECO:0000313" key="3">
    <source>
        <dbReference type="EMBL" id="GJT26953.1"/>
    </source>
</evidence>
<dbReference type="InterPro" id="IPR013103">
    <property type="entry name" value="RVT_2"/>
</dbReference>
<feature type="domain" description="Reverse transcriptase Ty1/copia-type" evidence="2">
    <location>
        <begin position="17"/>
        <end position="74"/>
    </location>
</feature>
<evidence type="ECO:0000259" key="2">
    <source>
        <dbReference type="Pfam" id="PF07727"/>
    </source>
</evidence>
<feature type="region of interest" description="Disordered" evidence="1">
    <location>
        <begin position="478"/>
        <end position="542"/>
    </location>
</feature>